<dbReference type="Proteomes" id="UP000050474">
    <property type="component" value="Unassembled WGS sequence"/>
</dbReference>
<dbReference type="EMBL" id="LJRM01000206">
    <property type="protein sequence ID" value="KPY79984.1"/>
    <property type="molecule type" value="Genomic_DNA"/>
</dbReference>
<dbReference type="SUPFAM" id="SSF52833">
    <property type="entry name" value="Thioredoxin-like"/>
    <property type="match status" value="1"/>
</dbReference>
<keyword evidence="1" id="KW-0808">Transferase</keyword>
<comment type="caution">
    <text evidence="1">The sequence shown here is derived from an EMBL/GenBank/DDBJ whole genome shotgun (WGS) entry which is preliminary data.</text>
</comment>
<evidence type="ECO:0000313" key="1">
    <source>
        <dbReference type="EMBL" id="KPY79984.1"/>
    </source>
</evidence>
<proteinExistence type="predicted"/>
<dbReference type="PATRIC" id="fig|129140.3.peg.1173"/>
<dbReference type="GO" id="GO:0016740">
    <property type="term" value="F:transferase activity"/>
    <property type="evidence" value="ECO:0007669"/>
    <property type="project" value="UniProtKB-KW"/>
</dbReference>
<name>A0A0N8T1H2_9PSED</name>
<protein>
    <submittedName>
        <fullName evidence="1">Glutathione S-transferase</fullName>
    </submittedName>
</protein>
<organism evidence="1 3">
    <name type="scientific">Pseudomonas syringae pv. tagetis</name>
    <dbReference type="NCBI Taxonomy" id="129140"/>
    <lineage>
        <taxon>Bacteria</taxon>
        <taxon>Pseudomonadati</taxon>
        <taxon>Pseudomonadota</taxon>
        <taxon>Gammaproteobacteria</taxon>
        <taxon>Pseudomonadales</taxon>
        <taxon>Pseudomonadaceae</taxon>
        <taxon>Pseudomonas</taxon>
    </lineage>
</organism>
<evidence type="ECO:0000313" key="4">
    <source>
        <dbReference type="Proteomes" id="UP001610657"/>
    </source>
</evidence>
<dbReference type="Proteomes" id="UP001610657">
    <property type="component" value="Unassembled WGS sequence"/>
</dbReference>
<dbReference type="AlphaFoldDB" id="A0A0N8T1H2"/>
<evidence type="ECO:0000313" key="3">
    <source>
        <dbReference type="Proteomes" id="UP000050474"/>
    </source>
</evidence>
<dbReference type="STRING" id="129140.ALO44_00854"/>
<dbReference type="Gene3D" id="3.40.30.10">
    <property type="entry name" value="Glutaredoxin"/>
    <property type="match status" value="1"/>
</dbReference>
<keyword evidence="4" id="KW-1185">Reference proteome</keyword>
<dbReference type="InterPro" id="IPR036249">
    <property type="entry name" value="Thioredoxin-like_sf"/>
</dbReference>
<dbReference type="EMBL" id="JAVCQK010000012">
    <property type="protein sequence ID" value="MFH7517259.1"/>
    <property type="molecule type" value="Genomic_DNA"/>
</dbReference>
<reference evidence="1 3" key="1">
    <citation type="submission" date="2015-09" db="EMBL/GenBank/DDBJ databases">
        <title>Genome announcement of multiple Pseudomonas syringae strains.</title>
        <authorList>
            <person name="Thakur S."/>
            <person name="Wang P.W."/>
            <person name="Gong Y."/>
            <person name="Weir B.S."/>
            <person name="Guttman D.S."/>
        </authorList>
    </citation>
    <scope>NUCLEOTIDE SEQUENCE [LARGE SCALE GENOMIC DNA]</scope>
    <source>
        <strain evidence="1 3">ICMP4091</strain>
    </source>
</reference>
<accession>A0A0N8T1H2</accession>
<evidence type="ECO:0000313" key="2">
    <source>
        <dbReference type="EMBL" id="MFH7517259.1"/>
    </source>
</evidence>
<gene>
    <name evidence="1" type="ORF">ALO44_00854</name>
    <name evidence="2" type="ORF">RA271_19000</name>
</gene>
<reference evidence="2 4" key="2">
    <citation type="submission" date="2023-08" db="EMBL/GenBank/DDBJ databases">
        <title>Genomic and mutational analysis of Pseudomonas syringae pv. tagetis EB037 pathogenicity on sunflower.</title>
        <authorList>
            <person name="Maul J.E."/>
        </authorList>
    </citation>
    <scope>NUCLEOTIDE SEQUENCE [LARGE SCALE GENOMIC DNA]</scope>
    <source>
        <strain evidence="2 4">EB037_T1</strain>
    </source>
</reference>
<sequence>MKLYYSPGSCSLAAHIVLHEAGVAHELVKVNLRQHTIESGDDYYAINPKGLFLRWGWMAVLF</sequence>
<dbReference type="CDD" id="cd03057">
    <property type="entry name" value="GST_N_Beta"/>
    <property type="match status" value="1"/>
</dbReference>